<organism evidence="1 2">
    <name type="scientific">Coemansia aciculifera</name>
    <dbReference type="NCBI Taxonomy" id="417176"/>
    <lineage>
        <taxon>Eukaryota</taxon>
        <taxon>Fungi</taxon>
        <taxon>Fungi incertae sedis</taxon>
        <taxon>Zoopagomycota</taxon>
        <taxon>Kickxellomycotina</taxon>
        <taxon>Kickxellomycetes</taxon>
        <taxon>Kickxellales</taxon>
        <taxon>Kickxellaceae</taxon>
        <taxon>Coemansia</taxon>
    </lineage>
</organism>
<protein>
    <submittedName>
        <fullName evidence="1">Uncharacterized protein</fullName>
    </submittedName>
</protein>
<proteinExistence type="predicted"/>
<keyword evidence="2" id="KW-1185">Reference proteome</keyword>
<dbReference type="EMBL" id="JANBVB010000005">
    <property type="protein sequence ID" value="KAJ2900416.1"/>
    <property type="molecule type" value="Genomic_DNA"/>
</dbReference>
<reference evidence="1" key="1">
    <citation type="submission" date="2022-07" db="EMBL/GenBank/DDBJ databases">
        <title>Phylogenomic reconstructions and comparative analyses of Kickxellomycotina fungi.</title>
        <authorList>
            <person name="Reynolds N.K."/>
            <person name="Stajich J.E."/>
            <person name="Barry K."/>
            <person name="Grigoriev I.V."/>
            <person name="Crous P."/>
            <person name="Smith M.E."/>
        </authorList>
    </citation>
    <scope>NUCLEOTIDE SEQUENCE</scope>
    <source>
        <strain evidence="1">CBS 190363</strain>
    </source>
</reference>
<evidence type="ECO:0000313" key="2">
    <source>
        <dbReference type="Proteomes" id="UP001139981"/>
    </source>
</evidence>
<accession>A0ACC1MAT6</accession>
<dbReference type="Proteomes" id="UP001139981">
    <property type="component" value="Unassembled WGS sequence"/>
</dbReference>
<gene>
    <name evidence="1" type="ORF">IWW38_000469</name>
</gene>
<comment type="caution">
    <text evidence="1">The sequence shown here is derived from an EMBL/GenBank/DDBJ whole genome shotgun (WGS) entry which is preliminary data.</text>
</comment>
<name>A0ACC1MAT6_9FUNG</name>
<sequence>MSNQVYYSSMAAHAQYVPANLVPAYVTAAPQQHQAAVSGSTAPMPMDCSLERKPVPKRGRASDAENAPTDAMEVCGRSEDQQRCVFYRKSVKYTSPKRTKTTVETHV</sequence>
<evidence type="ECO:0000313" key="1">
    <source>
        <dbReference type="EMBL" id="KAJ2900416.1"/>
    </source>
</evidence>